<dbReference type="HOGENOM" id="CLU_2734275_0_0_11"/>
<evidence type="ECO:0000256" key="1">
    <source>
        <dbReference type="SAM" id="Phobius"/>
    </source>
</evidence>
<keyword evidence="1" id="KW-1133">Transmembrane helix</keyword>
<dbReference type="KEGG" id="gob:Gobs_1497"/>
<evidence type="ECO:0000313" key="2">
    <source>
        <dbReference type="EMBL" id="ADB74226.1"/>
    </source>
</evidence>
<name>D2SC58_GEOOG</name>
<dbReference type="Proteomes" id="UP000001382">
    <property type="component" value="Chromosome"/>
</dbReference>
<reference evidence="2 3" key="1">
    <citation type="journal article" date="2010" name="Stand. Genomic Sci.">
        <title>Complete genome sequence of Geodermatophilus obscurus type strain (G-20).</title>
        <authorList>
            <person name="Ivanova N."/>
            <person name="Sikorski J."/>
            <person name="Jando M."/>
            <person name="Munk C."/>
            <person name="Lapidus A."/>
            <person name="Glavina Del Rio T."/>
            <person name="Copeland A."/>
            <person name="Tice H."/>
            <person name="Cheng J.-F."/>
            <person name="Lucas S."/>
            <person name="Chen F."/>
            <person name="Nolan M."/>
            <person name="Bruce D."/>
            <person name="Goodwin L."/>
            <person name="Pitluck S."/>
            <person name="Mavromatis K."/>
            <person name="Mikhailova N."/>
            <person name="Pati A."/>
            <person name="Chen A."/>
            <person name="Palaniappan K."/>
            <person name="Land M."/>
            <person name="Hauser L."/>
            <person name="Chang Y.-J."/>
            <person name="Jeffries C.D."/>
            <person name="Meincke L."/>
            <person name="Brettin T."/>
            <person name="Detter J.C."/>
            <person name="Detter J.C."/>
            <person name="Rohde M."/>
            <person name="Goeker M."/>
            <person name="Bristow J."/>
            <person name="Eisen J.A."/>
            <person name="Markowitz V."/>
            <person name="Hugenholtz P."/>
            <person name="Kyrpides N.C."/>
            <person name="Klenk H.-P."/>
        </authorList>
    </citation>
    <scope>NUCLEOTIDE SEQUENCE [LARGE SCALE GENOMIC DNA]</scope>
    <source>
        <strain evidence="3">ATCC 25078 / DSM 43160 / JCM 3152 / KCC A-0152 / KCTC 9177 / NBRC 13315 / NRRL B-3577 / G-20</strain>
    </source>
</reference>
<gene>
    <name evidence="2" type="ordered locus">Gobs_1497</name>
</gene>
<keyword evidence="1" id="KW-0472">Membrane</keyword>
<keyword evidence="3" id="KW-1185">Reference proteome</keyword>
<feature type="transmembrane region" description="Helical" evidence="1">
    <location>
        <begin position="6"/>
        <end position="26"/>
    </location>
</feature>
<organism evidence="2 3">
    <name type="scientific">Geodermatophilus obscurus (strain ATCC 25078 / DSM 43160 / JCM 3152 / CCUG 61914 / KCC A-0152 / KCTC 9177 / NBRC 13315 / NRRL B-3577 / G-20)</name>
    <dbReference type="NCBI Taxonomy" id="526225"/>
    <lineage>
        <taxon>Bacteria</taxon>
        <taxon>Bacillati</taxon>
        <taxon>Actinomycetota</taxon>
        <taxon>Actinomycetes</taxon>
        <taxon>Geodermatophilales</taxon>
        <taxon>Geodermatophilaceae</taxon>
        <taxon>Geodermatophilus</taxon>
    </lineage>
</organism>
<dbReference type="EMBL" id="CP001867">
    <property type="protein sequence ID" value="ADB74226.1"/>
    <property type="molecule type" value="Genomic_DNA"/>
</dbReference>
<evidence type="ECO:0000313" key="3">
    <source>
        <dbReference type="Proteomes" id="UP000001382"/>
    </source>
</evidence>
<keyword evidence="1" id="KW-0812">Transmembrane</keyword>
<sequence length="71" mass="7696">MSSEMWFVGAAAVPPILAAITSYLAFRRKSRQRAQPKVLVVVDGKRVEFTPTREESDRLGSILAAHGPGNG</sequence>
<dbReference type="AlphaFoldDB" id="D2SC58"/>
<reference evidence="3" key="2">
    <citation type="submission" date="2010-01" db="EMBL/GenBank/DDBJ databases">
        <title>The complete genome of Geodermatophilus obscurus DSM 43160.</title>
        <authorList>
            <consortium name="US DOE Joint Genome Institute (JGI-PGF)"/>
            <person name="Lucas S."/>
            <person name="Copeland A."/>
            <person name="Lapidus A."/>
            <person name="Glavina del Rio T."/>
            <person name="Dalin E."/>
            <person name="Tice H."/>
            <person name="Bruce D."/>
            <person name="Goodwin L."/>
            <person name="Pitluck S."/>
            <person name="Kyrpides N."/>
            <person name="Mavromatis K."/>
            <person name="Ivanova N."/>
            <person name="Munk A.C."/>
            <person name="Brettin T."/>
            <person name="Detter J.C."/>
            <person name="Han C."/>
            <person name="Larimer F."/>
            <person name="Land M."/>
            <person name="Hauser L."/>
            <person name="Markowitz V."/>
            <person name="Cheng J.-F."/>
            <person name="Hugenholtz P."/>
            <person name="Woyke T."/>
            <person name="Wu D."/>
            <person name="Jando M."/>
            <person name="Schneider S."/>
            <person name="Klenk H.-P."/>
            <person name="Eisen J.A."/>
        </authorList>
    </citation>
    <scope>NUCLEOTIDE SEQUENCE [LARGE SCALE GENOMIC DNA]</scope>
    <source>
        <strain evidence="3">ATCC 25078 / DSM 43160 / JCM 3152 / KCC A-0152 / KCTC 9177 / NBRC 13315 / NRRL B-3577 / G-20</strain>
    </source>
</reference>
<accession>D2SC58</accession>
<proteinExistence type="predicted"/>
<protein>
    <submittedName>
        <fullName evidence="2">Uncharacterized protein</fullName>
    </submittedName>
</protein>